<dbReference type="Proteomes" id="UP000218238">
    <property type="component" value="Unassembled WGS sequence"/>
</dbReference>
<evidence type="ECO:0000313" key="1">
    <source>
        <dbReference type="EMBL" id="PAX51346.1"/>
    </source>
</evidence>
<dbReference type="Gene3D" id="3.40.1460.10">
    <property type="entry name" value="Nuclease A inhibitor-like"/>
    <property type="match status" value="1"/>
</dbReference>
<proteinExistence type="predicted"/>
<reference evidence="1 2" key="1">
    <citation type="submission" date="2017-08" db="EMBL/GenBank/DDBJ databases">
        <title>Draft genome sequence of filamentous cyanobacterium Calothrix elsteri CCALA 953.</title>
        <authorList>
            <person name="Gagunashvili A.N."/>
            <person name="Elster J."/>
            <person name="Andresson O.S."/>
        </authorList>
    </citation>
    <scope>NUCLEOTIDE SEQUENCE [LARGE SCALE GENOMIC DNA]</scope>
    <source>
        <strain evidence="1 2">CCALA 953</strain>
    </source>
</reference>
<dbReference type="Pfam" id="PF07924">
    <property type="entry name" value="NuiA"/>
    <property type="match status" value="1"/>
</dbReference>
<evidence type="ECO:0000313" key="2">
    <source>
        <dbReference type="Proteomes" id="UP000218238"/>
    </source>
</evidence>
<comment type="caution">
    <text evidence="1">The sequence shown here is derived from an EMBL/GenBank/DDBJ whole genome shotgun (WGS) entry which is preliminary data.</text>
</comment>
<dbReference type="RefSeq" id="WP_095724301.1">
    <property type="nucleotide sequence ID" value="NZ_NTFS01000413.1"/>
</dbReference>
<organism evidence="1 2">
    <name type="scientific">Brunnivagina elsteri CCALA 953</name>
    <dbReference type="NCBI Taxonomy" id="987040"/>
    <lineage>
        <taxon>Bacteria</taxon>
        <taxon>Bacillati</taxon>
        <taxon>Cyanobacteriota</taxon>
        <taxon>Cyanophyceae</taxon>
        <taxon>Nostocales</taxon>
        <taxon>Calotrichaceae</taxon>
        <taxon>Brunnivagina</taxon>
    </lineage>
</organism>
<dbReference type="EMBL" id="NTFS01000413">
    <property type="protein sequence ID" value="PAX51346.1"/>
    <property type="molecule type" value="Genomic_DNA"/>
</dbReference>
<sequence>MSDSSQNPNQILLEKLKQASSNLLFPSESEYPFDVFLWKFIADKPEINRELILKQLEKPSDTQIEIVEIDPFFEIATTEQDWHGEEEKETVKKYQSLVKVIKENLTEIKVARIGKIEIDIYILGKTASNDIAGLSTKVIET</sequence>
<dbReference type="OrthoDB" id="574253at2"/>
<keyword evidence="2" id="KW-1185">Reference proteome</keyword>
<gene>
    <name evidence="1" type="ORF">CK510_25285</name>
</gene>
<dbReference type="InterPro" id="IPR012489">
    <property type="entry name" value="NucleaseA_inhib-like"/>
</dbReference>
<accession>A0A2A2TCH8</accession>
<dbReference type="InterPro" id="IPR036587">
    <property type="entry name" value="NucleaseA_inhib-like_sf"/>
</dbReference>
<name>A0A2A2TCH8_9CYAN</name>
<protein>
    <submittedName>
        <fullName evidence="1">Nuclease</fullName>
    </submittedName>
</protein>
<dbReference type="AlphaFoldDB" id="A0A2A2TCH8"/>
<dbReference type="SUPFAM" id="SSF82602">
    <property type="entry name" value="Nuclease A inhibitor (NuiA)"/>
    <property type="match status" value="1"/>
</dbReference>